<feature type="compositionally biased region" description="Basic and acidic residues" evidence="1">
    <location>
        <begin position="219"/>
        <end position="230"/>
    </location>
</feature>
<protein>
    <recommendedName>
        <fullName evidence="5">DUF930 domain-containing protein</fullName>
    </recommendedName>
</protein>
<reference evidence="4" key="1">
    <citation type="submission" date="2014-08" db="EMBL/GenBank/DDBJ databases">
        <authorList>
            <person name="Moulin L."/>
        </authorList>
    </citation>
    <scope>NUCLEOTIDE SEQUENCE [LARGE SCALE GENOMIC DNA]</scope>
</reference>
<dbReference type="Proteomes" id="UP000045285">
    <property type="component" value="Unassembled WGS sequence"/>
</dbReference>
<evidence type="ECO:0000256" key="2">
    <source>
        <dbReference type="SAM" id="Phobius"/>
    </source>
</evidence>
<keyword evidence="2" id="KW-0472">Membrane</keyword>
<feature type="compositionally biased region" description="Basic and acidic residues" evidence="1">
    <location>
        <begin position="71"/>
        <end position="84"/>
    </location>
</feature>
<organism evidence="3 4">
    <name type="scientific">Mesorhizobium plurifarium</name>
    <dbReference type="NCBI Taxonomy" id="69974"/>
    <lineage>
        <taxon>Bacteria</taxon>
        <taxon>Pseudomonadati</taxon>
        <taxon>Pseudomonadota</taxon>
        <taxon>Alphaproteobacteria</taxon>
        <taxon>Hyphomicrobiales</taxon>
        <taxon>Phyllobacteriaceae</taxon>
        <taxon>Mesorhizobium</taxon>
    </lineage>
</organism>
<feature type="compositionally biased region" description="Low complexity" evidence="1">
    <location>
        <begin position="123"/>
        <end position="145"/>
    </location>
</feature>
<evidence type="ECO:0008006" key="5">
    <source>
        <dbReference type="Google" id="ProtNLM"/>
    </source>
</evidence>
<keyword evidence="2" id="KW-0812">Transmembrane</keyword>
<feature type="compositionally biased region" description="Pro residues" evidence="1">
    <location>
        <begin position="86"/>
        <end position="96"/>
    </location>
</feature>
<dbReference type="AlphaFoldDB" id="A0A090DLN1"/>
<feature type="compositionally biased region" description="Basic and acidic residues" evidence="1">
    <location>
        <begin position="173"/>
        <end position="198"/>
    </location>
</feature>
<gene>
    <name evidence="3" type="ORF">MPL3356_230070</name>
</gene>
<dbReference type="Pfam" id="PF06059">
    <property type="entry name" value="DUF930"/>
    <property type="match status" value="1"/>
</dbReference>
<accession>A0A090DLN1</accession>
<keyword evidence="4" id="KW-1185">Reference proteome</keyword>
<name>A0A090DLN1_MESPL</name>
<sequence length="390" mass="42269">MNGKMREWFRNWRWALAASLFLHVLIAAFLFFGLPRPDQQPDQQEQPVNVAIVPPPDQPKPKPAPKPLEPTPEKKAEKPPEQAEQKPPPPQPPKPQDIPVLKRVFQYGEKDTGPEKSLNGGSAPANAPAPAQDQPAKPPVASQPAPNQPAPPATPEQQPDTNKAQEKPVTAAPDEKPAQSEEKQATEDTDKQQPEKQEAAPQTAEKQAAEAPKPLAPEAGDKPAPAEKVKPKPAKRMTFKSARALKAPRGNPGRSNPADSEVAGSPIYSGLPGVRKLYSPGATGSTLATSSMENVPRGQRVANLCGNVLSQELQSADYSIKWVPTIPLDKGNVLSPAQSAFSTRTQWYDLTFRCEVDADATRVLSFNFRVGPLIPPGEWAQRGFTKYPLN</sequence>
<dbReference type="InterPro" id="IPR009273">
    <property type="entry name" value="DUF930"/>
</dbReference>
<proteinExistence type="predicted"/>
<evidence type="ECO:0000313" key="4">
    <source>
        <dbReference type="Proteomes" id="UP000045285"/>
    </source>
</evidence>
<feature type="transmembrane region" description="Helical" evidence="2">
    <location>
        <begin position="12"/>
        <end position="34"/>
    </location>
</feature>
<feature type="compositionally biased region" description="Pro residues" evidence="1">
    <location>
        <begin position="53"/>
        <end position="70"/>
    </location>
</feature>
<feature type="compositionally biased region" description="Low complexity" evidence="1">
    <location>
        <begin position="199"/>
        <end position="218"/>
    </location>
</feature>
<keyword evidence="2" id="KW-1133">Transmembrane helix</keyword>
<dbReference type="EMBL" id="CCMZ01000016">
    <property type="protein sequence ID" value="CDX17150.1"/>
    <property type="molecule type" value="Genomic_DNA"/>
</dbReference>
<feature type="region of interest" description="Disordered" evidence="1">
    <location>
        <begin position="37"/>
        <end position="265"/>
    </location>
</feature>
<evidence type="ECO:0000313" key="3">
    <source>
        <dbReference type="EMBL" id="CDX17150.1"/>
    </source>
</evidence>
<feature type="compositionally biased region" description="Low complexity" evidence="1">
    <location>
        <begin position="37"/>
        <end position="47"/>
    </location>
</feature>
<evidence type="ECO:0000256" key="1">
    <source>
        <dbReference type="SAM" id="MobiDB-lite"/>
    </source>
</evidence>